<dbReference type="PANTHER" id="PTHR31236">
    <property type="entry name" value="BURP DOMAIN PROTEIN USPL1-LIKE"/>
    <property type="match status" value="1"/>
</dbReference>
<dbReference type="Pfam" id="PF03181">
    <property type="entry name" value="BURP"/>
    <property type="match status" value="1"/>
</dbReference>
<evidence type="ECO:0000313" key="5">
    <source>
        <dbReference type="Proteomes" id="UP000006727"/>
    </source>
</evidence>
<evidence type="ECO:0000259" key="2">
    <source>
        <dbReference type="PROSITE" id="PS51277"/>
    </source>
</evidence>
<dbReference type="AlphaFoldDB" id="A0A2K1J2Y3"/>
<dbReference type="EnsemblPlants" id="Pp3c17_6510V3.1">
    <property type="protein sequence ID" value="Pp3c17_6510V3.1"/>
    <property type="gene ID" value="Pp3c17_6510"/>
</dbReference>
<dbReference type="InterPro" id="IPR044816">
    <property type="entry name" value="BURP"/>
</dbReference>
<feature type="chain" id="PRO_5044576292" description="BURP domain-containing protein" evidence="1">
    <location>
        <begin position="28"/>
        <end position="307"/>
    </location>
</feature>
<dbReference type="PaxDb" id="3218-PP1S26_27V6.1"/>
<evidence type="ECO:0000256" key="1">
    <source>
        <dbReference type="SAM" id="SignalP"/>
    </source>
</evidence>
<evidence type="ECO:0000313" key="3">
    <source>
        <dbReference type="EMBL" id="PNR35883.1"/>
    </source>
</evidence>
<gene>
    <name evidence="4" type="primary">LOC112294410</name>
    <name evidence="3" type="ORF">PHYPA_021733</name>
</gene>
<dbReference type="InterPro" id="IPR004873">
    <property type="entry name" value="BURP_dom"/>
</dbReference>
<dbReference type="SMART" id="SM01045">
    <property type="entry name" value="BURP"/>
    <property type="match status" value="1"/>
</dbReference>
<keyword evidence="1" id="KW-0732">Signal</keyword>
<evidence type="ECO:0000313" key="4">
    <source>
        <dbReference type="EnsemblPlants" id="Pp3c17_6510V3.1"/>
    </source>
</evidence>
<keyword evidence="5" id="KW-1185">Reference proteome</keyword>
<feature type="domain" description="BURP" evidence="2">
    <location>
        <begin position="85"/>
        <end position="290"/>
    </location>
</feature>
<dbReference type="PROSITE" id="PS51277">
    <property type="entry name" value="BURP"/>
    <property type="match status" value="1"/>
</dbReference>
<feature type="signal peptide" evidence="1">
    <location>
        <begin position="1"/>
        <end position="27"/>
    </location>
</feature>
<protein>
    <recommendedName>
        <fullName evidence="2">BURP domain-containing protein</fullName>
    </recommendedName>
</protein>
<sequence length="307" mass="33297">MAIGIRTIGVVLLALLGVDIMELPVYGCAMSMRVHVLRFDDDGLQLENPPLGLVAAVRPITTVDRSLFPDRDHGIHTINDFQRNFFLEAIARRAFLTAAAADDVPEINTSNLPVLLEMFGVLPSTQLATDMGTTAFLCGSPALPGESRSCPISRIAVAQFVSEQLKVNVVEVLATRIGTVADAVPLDHEPIYTIVDFAVGSEEQGKRIIICHNVNFASQVYYCHSVTKTKVVLATLRLKANGSTIKASAVCQIDTMLWDSSHPAFAALWIPRGSEVCHFLVDNDVLFAPVFGVNAHVVQFLDGSLEI</sequence>
<accession>A0A2K1J2Y3</accession>
<reference evidence="4" key="3">
    <citation type="submission" date="2020-12" db="UniProtKB">
        <authorList>
            <consortium name="EnsemblPlants"/>
        </authorList>
    </citation>
    <scope>IDENTIFICATION</scope>
</reference>
<name>A0A2K1J2Y3_PHYPA</name>
<dbReference type="Proteomes" id="UP000006727">
    <property type="component" value="Chromosome 17"/>
</dbReference>
<dbReference type="Gramene" id="Pp3c17_6510V3.1">
    <property type="protein sequence ID" value="Pp3c17_6510V3.1"/>
    <property type="gene ID" value="Pp3c17_6510"/>
</dbReference>
<proteinExistence type="predicted"/>
<dbReference type="EMBL" id="ABEU02000017">
    <property type="protein sequence ID" value="PNR35883.1"/>
    <property type="molecule type" value="Genomic_DNA"/>
</dbReference>
<reference evidence="3 5" key="2">
    <citation type="journal article" date="2018" name="Plant J.">
        <title>The Physcomitrella patens chromosome-scale assembly reveals moss genome structure and evolution.</title>
        <authorList>
            <person name="Lang D."/>
            <person name="Ullrich K.K."/>
            <person name="Murat F."/>
            <person name="Fuchs J."/>
            <person name="Jenkins J."/>
            <person name="Haas F.B."/>
            <person name="Piednoel M."/>
            <person name="Gundlach H."/>
            <person name="Van Bel M."/>
            <person name="Meyberg R."/>
            <person name="Vives C."/>
            <person name="Morata J."/>
            <person name="Symeonidi A."/>
            <person name="Hiss M."/>
            <person name="Muchero W."/>
            <person name="Kamisugi Y."/>
            <person name="Saleh O."/>
            <person name="Blanc G."/>
            <person name="Decker E.L."/>
            <person name="van Gessel N."/>
            <person name="Grimwood J."/>
            <person name="Hayes R.D."/>
            <person name="Graham S.W."/>
            <person name="Gunter L.E."/>
            <person name="McDaniel S.F."/>
            <person name="Hoernstein S.N.W."/>
            <person name="Larsson A."/>
            <person name="Li F.W."/>
            <person name="Perroud P.F."/>
            <person name="Phillips J."/>
            <person name="Ranjan P."/>
            <person name="Rokshar D.S."/>
            <person name="Rothfels C.J."/>
            <person name="Schneider L."/>
            <person name="Shu S."/>
            <person name="Stevenson D.W."/>
            <person name="Thummler F."/>
            <person name="Tillich M."/>
            <person name="Villarreal Aguilar J.C."/>
            <person name="Widiez T."/>
            <person name="Wong G.K."/>
            <person name="Wymore A."/>
            <person name="Zhang Y."/>
            <person name="Zimmer A.D."/>
            <person name="Quatrano R.S."/>
            <person name="Mayer K.F.X."/>
            <person name="Goodstein D."/>
            <person name="Casacuberta J.M."/>
            <person name="Vandepoele K."/>
            <person name="Reski R."/>
            <person name="Cuming A.C."/>
            <person name="Tuskan G.A."/>
            <person name="Maumus F."/>
            <person name="Salse J."/>
            <person name="Schmutz J."/>
            <person name="Rensing S.A."/>
        </authorList>
    </citation>
    <scope>NUCLEOTIDE SEQUENCE [LARGE SCALE GENOMIC DNA]</scope>
    <source>
        <strain evidence="4 5">cv. Gransden 2004</strain>
    </source>
</reference>
<organism evidence="3">
    <name type="scientific">Physcomitrium patens</name>
    <name type="common">Spreading-leaved earth moss</name>
    <name type="synonym">Physcomitrella patens</name>
    <dbReference type="NCBI Taxonomy" id="3218"/>
    <lineage>
        <taxon>Eukaryota</taxon>
        <taxon>Viridiplantae</taxon>
        <taxon>Streptophyta</taxon>
        <taxon>Embryophyta</taxon>
        <taxon>Bryophyta</taxon>
        <taxon>Bryophytina</taxon>
        <taxon>Bryopsida</taxon>
        <taxon>Funariidae</taxon>
        <taxon>Funariales</taxon>
        <taxon>Funariaceae</taxon>
        <taxon>Physcomitrium</taxon>
    </lineage>
</organism>
<reference evidence="3 5" key="1">
    <citation type="journal article" date="2008" name="Science">
        <title>The Physcomitrella genome reveals evolutionary insights into the conquest of land by plants.</title>
        <authorList>
            <person name="Rensing S."/>
            <person name="Lang D."/>
            <person name="Zimmer A."/>
            <person name="Terry A."/>
            <person name="Salamov A."/>
            <person name="Shapiro H."/>
            <person name="Nishiyama T."/>
            <person name="Perroud P.-F."/>
            <person name="Lindquist E."/>
            <person name="Kamisugi Y."/>
            <person name="Tanahashi T."/>
            <person name="Sakakibara K."/>
            <person name="Fujita T."/>
            <person name="Oishi K."/>
            <person name="Shin-I T."/>
            <person name="Kuroki Y."/>
            <person name="Toyoda A."/>
            <person name="Suzuki Y."/>
            <person name="Hashimoto A."/>
            <person name="Yamaguchi K."/>
            <person name="Sugano A."/>
            <person name="Kohara Y."/>
            <person name="Fujiyama A."/>
            <person name="Anterola A."/>
            <person name="Aoki S."/>
            <person name="Ashton N."/>
            <person name="Barbazuk W.B."/>
            <person name="Barker E."/>
            <person name="Bennetzen J."/>
            <person name="Bezanilla M."/>
            <person name="Blankenship R."/>
            <person name="Cho S.H."/>
            <person name="Dutcher S."/>
            <person name="Estelle M."/>
            <person name="Fawcett J.A."/>
            <person name="Gundlach H."/>
            <person name="Hanada K."/>
            <person name="Heyl A."/>
            <person name="Hicks K.A."/>
            <person name="Hugh J."/>
            <person name="Lohr M."/>
            <person name="Mayer K."/>
            <person name="Melkozernov A."/>
            <person name="Murata T."/>
            <person name="Nelson D."/>
            <person name="Pils B."/>
            <person name="Prigge M."/>
            <person name="Reiss B."/>
            <person name="Renner T."/>
            <person name="Rombauts S."/>
            <person name="Rushton P."/>
            <person name="Sanderfoot A."/>
            <person name="Schween G."/>
            <person name="Shiu S.-H."/>
            <person name="Stueber K."/>
            <person name="Theodoulou F.L."/>
            <person name="Tu H."/>
            <person name="Van de Peer Y."/>
            <person name="Verrier P.J."/>
            <person name="Waters E."/>
            <person name="Wood A."/>
            <person name="Yang L."/>
            <person name="Cove D."/>
            <person name="Cuming A."/>
            <person name="Hasebe M."/>
            <person name="Lucas S."/>
            <person name="Mishler D.B."/>
            <person name="Reski R."/>
            <person name="Grigoriev I."/>
            <person name="Quatrano R.S."/>
            <person name="Boore J.L."/>
        </authorList>
    </citation>
    <scope>NUCLEOTIDE SEQUENCE [LARGE SCALE GENOMIC DNA]</scope>
    <source>
        <strain evidence="4 5">cv. Gransden 2004</strain>
    </source>
</reference>
<dbReference type="PANTHER" id="PTHR31236:SF45">
    <property type="entry name" value="BURP DOMAIN-CONTAINING PROTEIN"/>
    <property type="match status" value="1"/>
</dbReference>